<protein>
    <submittedName>
        <fullName evidence="1">Uncharacterized protein</fullName>
    </submittedName>
</protein>
<proteinExistence type="predicted"/>
<comment type="caution">
    <text evidence="1">The sequence shown here is derived from an EMBL/GenBank/DDBJ whole genome shotgun (WGS) entry which is preliminary data.</text>
</comment>
<reference evidence="1 2" key="1">
    <citation type="submission" date="2015-07" db="EMBL/GenBank/DDBJ databases">
        <title>Emmonsia species relationships and genome sequence.</title>
        <authorList>
            <person name="Cuomo C.A."/>
            <person name="Schwartz I.S."/>
            <person name="Kenyon C."/>
            <person name="de Hoog G.S."/>
            <person name="Govender N.P."/>
            <person name="Botha A."/>
            <person name="Moreno L."/>
            <person name="de Vries M."/>
            <person name="Munoz J.F."/>
            <person name="Stielow J.B."/>
        </authorList>
    </citation>
    <scope>NUCLEOTIDE SEQUENCE [LARGE SCALE GENOMIC DNA]</scope>
    <source>
        <strain evidence="1 2">CBS 136260</strain>
    </source>
</reference>
<evidence type="ECO:0000313" key="2">
    <source>
        <dbReference type="Proteomes" id="UP000091918"/>
    </source>
</evidence>
<dbReference type="AlphaFoldDB" id="A0A1B7NRQ2"/>
<sequence>MAITRAKEGLIVIGNPDVLVGVSKDELAGISKLLLAGKRRGRGNGNGNGNVNGNVNRNGDGIGDAANGRGFGDEDDIRLEGYVSRLERGLLYAESAGGDFDDGAYASVDGEDVADATTTTGNGYHWTGSRLGAGKRKGQGRLGKERNVDDDYDAAMWTAGIAAEEVLRGSLDD</sequence>
<dbReference type="STRING" id="1658172.A0A1B7NRQ2"/>
<accession>A0A1B7NRQ2</accession>
<organism evidence="1 2">
    <name type="scientific">Emergomyces africanus</name>
    <dbReference type="NCBI Taxonomy" id="1955775"/>
    <lineage>
        <taxon>Eukaryota</taxon>
        <taxon>Fungi</taxon>
        <taxon>Dikarya</taxon>
        <taxon>Ascomycota</taxon>
        <taxon>Pezizomycotina</taxon>
        <taxon>Eurotiomycetes</taxon>
        <taxon>Eurotiomycetidae</taxon>
        <taxon>Onygenales</taxon>
        <taxon>Ajellomycetaceae</taxon>
        <taxon>Emergomyces</taxon>
    </lineage>
</organism>
<dbReference type="EMBL" id="LGUA01001014">
    <property type="protein sequence ID" value="OAX79455.1"/>
    <property type="molecule type" value="Genomic_DNA"/>
</dbReference>
<gene>
    <name evidence="1" type="ORF">ACJ72_06225</name>
</gene>
<keyword evidence="2" id="KW-1185">Reference proteome</keyword>
<dbReference type="Proteomes" id="UP000091918">
    <property type="component" value="Unassembled WGS sequence"/>
</dbReference>
<evidence type="ECO:0000313" key="1">
    <source>
        <dbReference type="EMBL" id="OAX79455.1"/>
    </source>
</evidence>
<name>A0A1B7NRQ2_9EURO</name>